<gene>
    <name evidence="1" type="ORF">G6R27_00905</name>
</gene>
<evidence type="ECO:0000313" key="1">
    <source>
        <dbReference type="EMBL" id="MBS9334595.1"/>
    </source>
</evidence>
<comment type="caution">
    <text evidence="1">The sequence shown here is derived from an EMBL/GenBank/DDBJ whole genome shotgun (WGS) entry which is preliminary data.</text>
</comment>
<accession>A0ABS5QQ33</accession>
<dbReference type="Proteomes" id="UP001519418">
    <property type="component" value="Unassembled WGS sequence"/>
</dbReference>
<name>A0ABS5QQ33_9LACO</name>
<evidence type="ECO:0000313" key="2">
    <source>
        <dbReference type="Proteomes" id="UP001519418"/>
    </source>
</evidence>
<protein>
    <submittedName>
        <fullName evidence="1">Uncharacterized protein</fullName>
    </submittedName>
</protein>
<proteinExistence type="predicted"/>
<sequence>MTFSRFKKVLQQKLPYPIIELPTSSLRRKGMPYFTFSPFQDTEDNYIRLANSNDFYIKKQETIRKINTLDLTNPLCVNNQWTYAIQNYQKIDQADNIKRMIDALCLEFFPNLSKQEIEITFPITLKTFFRKNFFPYRLNPDVMEKRYQARLPLPGEHYYLKVRMKHQKGWLNIVDFVLVNFDQKNLSSQLDSIWVEDLIDLIEEDKTYIFDEKKYVSLQKIVRSISEDKRDQHILLNDFRLIQKMLSLGIEPSSKGSGNDLKRKIRSFYFYNVFYLKLDLDGIKAWLDQMPPSAFHTNISRQILLSTLEKIDREYKKSVKDYWCNNYGRKFAQDSLGLPNEFFGDFLVNSKTEYNF</sequence>
<reference evidence="1 2" key="1">
    <citation type="submission" date="2020-02" db="EMBL/GenBank/DDBJ databases">
        <title>Fructobacillus sp. isolated from paper mulberry of Taiwan.</title>
        <authorList>
            <person name="Lin S.-T."/>
        </authorList>
    </citation>
    <scope>NUCLEOTIDE SEQUENCE [LARGE SCALE GENOMIC DNA]</scope>
    <source>
        <strain evidence="1 2">M1-10</strain>
    </source>
</reference>
<keyword evidence="2" id="KW-1185">Reference proteome</keyword>
<organism evidence="1 2">
    <name type="scientific">Fructobacillus papyriferae</name>
    <dbReference type="NCBI Taxonomy" id="2713171"/>
    <lineage>
        <taxon>Bacteria</taxon>
        <taxon>Bacillati</taxon>
        <taxon>Bacillota</taxon>
        <taxon>Bacilli</taxon>
        <taxon>Lactobacillales</taxon>
        <taxon>Lactobacillaceae</taxon>
        <taxon>Fructobacillus</taxon>
    </lineage>
</organism>
<dbReference type="RefSeq" id="WP_213819212.1">
    <property type="nucleotide sequence ID" value="NZ_JAAMFI010000001.1"/>
</dbReference>
<dbReference type="EMBL" id="JAAMFI010000001">
    <property type="protein sequence ID" value="MBS9334595.1"/>
    <property type="molecule type" value="Genomic_DNA"/>
</dbReference>